<accession>A0AA35WWB8</accession>
<dbReference type="Gene3D" id="3.30.1540.10">
    <property type="entry name" value="formyl-coa transferase, domain 3"/>
    <property type="match status" value="2"/>
</dbReference>
<dbReference type="GO" id="GO:0008410">
    <property type="term" value="F:CoA-transferase activity"/>
    <property type="evidence" value="ECO:0007669"/>
    <property type="project" value="TreeGrafter"/>
</dbReference>
<name>A0AA35WWB8_GEOBA</name>
<dbReference type="Gene3D" id="3.40.50.10540">
    <property type="entry name" value="Crotonobetainyl-coa:carnitine coa-transferase, domain 1"/>
    <property type="match status" value="2"/>
</dbReference>
<reference evidence="3" key="1">
    <citation type="submission" date="2023-03" db="EMBL/GenBank/DDBJ databases">
        <authorList>
            <person name="Steffen K."/>
            <person name="Cardenas P."/>
        </authorList>
    </citation>
    <scope>NUCLEOTIDE SEQUENCE</scope>
</reference>
<evidence type="ECO:0000256" key="2">
    <source>
        <dbReference type="ARBA" id="ARBA00022679"/>
    </source>
</evidence>
<evidence type="ECO:0000256" key="1">
    <source>
        <dbReference type="ARBA" id="ARBA00008383"/>
    </source>
</evidence>
<protein>
    <submittedName>
        <fullName evidence="3">Succinate--hydroxymethylglutarate CoA-transferase</fullName>
    </submittedName>
</protein>
<dbReference type="PANTHER" id="PTHR48207">
    <property type="entry name" value="SUCCINATE--HYDROXYMETHYLGLUTARATE COA-TRANSFERASE"/>
    <property type="match status" value="1"/>
</dbReference>
<dbReference type="EMBL" id="CASHTH010002526">
    <property type="protein sequence ID" value="CAI8031226.1"/>
    <property type="molecule type" value="Genomic_DNA"/>
</dbReference>
<evidence type="ECO:0000313" key="4">
    <source>
        <dbReference type="Proteomes" id="UP001174909"/>
    </source>
</evidence>
<evidence type="ECO:0000313" key="3">
    <source>
        <dbReference type="EMBL" id="CAI8031226.1"/>
    </source>
</evidence>
<dbReference type="InterPro" id="IPR023606">
    <property type="entry name" value="CoA-Trfase_III_dom_1_sf"/>
</dbReference>
<dbReference type="AlphaFoldDB" id="A0AA35WWB8"/>
<gene>
    <name evidence="3" type="ORF">GBAR_LOCUS17729</name>
</gene>
<keyword evidence="4" id="KW-1185">Reference proteome</keyword>
<keyword evidence="2" id="KW-0808">Transferase</keyword>
<proteinExistence type="inferred from homology"/>
<comment type="caution">
    <text evidence="3">The sequence shown here is derived from an EMBL/GenBank/DDBJ whole genome shotgun (WGS) entry which is preliminary data.</text>
</comment>
<organism evidence="3 4">
    <name type="scientific">Geodia barretti</name>
    <name type="common">Barrett's horny sponge</name>
    <dbReference type="NCBI Taxonomy" id="519541"/>
    <lineage>
        <taxon>Eukaryota</taxon>
        <taxon>Metazoa</taxon>
        <taxon>Porifera</taxon>
        <taxon>Demospongiae</taxon>
        <taxon>Heteroscleromorpha</taxon>
        <taxon>Tetractinellida</taxon>
        <taxon>Astrophorina</taxon>
        <taxon>Geodiidae</taxon>
        <taxon>Geodia</taxon>
    </lineage>
</organism>
<dbReference type="Pfam" id="PF02515">
    <property type="entry name" value="CoA_transf_3"/>
    <property type="match status" value="2"/>
</dbReference>
<dbReference type="Proteomes" id="UP001174909">
    <property type="component" value="Unassembled WGS sequence"/>
</dbReference>
<comment type="similarity">
    <text evidence="1">Belongs to the CoA-transferase III family.</text>
</comment>
<dbReference type="InterPro" id="IPR003673">
    <property type="entry name" value="CoA-Trfase_fam_III"/>
</dbReference>
<dbReference type="InterPro" id="IPR050483">
    <property type="entry name" value="CoA-transferase_III_domain"/>
</dbReference>
<sequence length="392" mass="43368">MPGALDGIKILEFTEIIAGPFGGMLLADMGADVIKVEPPWGDPWRHAFPIEPGESKTFMSLNRGKRSLPLDLTKQEGRDVVYRLVPHMDAVIINYRPDVPYNLGIDYETLSAINPRLIYCENTAFGRNGPHSQRPGYDIIAQAMTGILASEDKINNGVPQQVTSTPVADFSTALAAAWSVCAALFHRERSGKGQKIETTLLGSALAVQSMRFMEVERTDSESRAEFYESLKVMQEAGVPYEDMHSFYREHFDRRRASSLQVYYRTYQAADGVLAVGCLSDPLRKRLIDVLGLAIYDLSRTTTYAAGVPAGPVRFVEELVNDEQVVSNGLVLELEHSVVGKVKMVGPMLKMSETPLEPTIASPALGEHTDSVLTQYGYAPKQIRELRELGITR</sequence>
<dbReference type="SUPFAM" id="SSF89796">
    <property type="entry name" value="CoA-transferase family III (CaiB/BaiF)"/>
    <property type="match status" value="1"/>
</dbReference>
<dbReference type="PANTHER" id="PTHR48207:SF4">
    <property type="entry name" value="BLL6097 PROTEIN"/>
    <property type="match status" value="1"/>
</dbReference>
<dbReference type="InterPro" id="IPR044855">
    <property type="entry name" value="CoA-Trfase_III_dom3_sf"/>
</dbReference>